<protein>
    <recommendedName>
        <fullName evidence="3">Lipocalin-like domain-containing protein</fullName>
    </recommendedName>
</protein>
<evidence type="ECO:0000313" key="1">
    <source>
        <dbReference type="EMBL" id="AOV17563.1"/>
    </source>
</evidence>
<sequence length="122" mass="12903">MTAVLLLAGCAAHNPLLGSWTFERYTGGGDLGSVLGGFAATFSKGTTLQFTSDAMIVSQGGQKTSTPVDHYDIKGDKVVVWLRTTPTVIRAETYVVSKDGRRVSRELAGSGMSEVFTRAPSS</sequence>
<evidence type="ECO:0008006" key="3">
    <source>
        <dbReference type="Google" id="ProtNLM"/>
    </source>
</evidence>
<proteinExistence type="predicted"/>
<dbReference type="EMBL" id="CP017448">
    <property type="protein sequence ID" value="AOV17563.1"/>
    <property type="molecule type" value="Genomic_DNA"/>
</dbReference>
<organism evidence="1 2">
    <name type="scientific">Acidihalobacter aeolianus</name>
    <dbReference type="NCBI Taxonomy" id="2792603"/>
    <lineage>
        <taxon>Bacteria</taxon>
        <taxon>Pseudomonadati</taxon>
        <taxon>Pseudomonadota</taxon>
        <taxon>Gammaproteobacteria</taxon>
        <taxon>Chromatiales</taxon>
        <taxon>Ectothiorhodospiraceae</taxon>
        <taxon>Acidihalobacter</taxon>
    </lineage>
</organism>
<accession>A0A1D8K9B4</accession>
<reference evidence="1 2" key="1">
    <citation type="submission" date="2016-09" db="EMBL/GenBank/DDBJ databases">
        <title>Acidihalobacter prosperus V6 (DSM14174).</title>
        <authorList>
            <person name="Khaleque H.N."/>
            <person name="Ramsay J.P."/>
            <person name="Murphy R.J.T."/>
            <person name="Kaksonen A.H."/>
            <person name="Boxall N.J."/>
            <person name="Watkin E.L.J."/>
        </authorList>
    </citation>
    <scope>NUCLEOTIDE SEQUENCE [LARGE SCALE GENOMIC DNA]</scope>
    <source>
        <strain evidence="1 2">V6</strain>
    </source>
</reference>
<dbReference type="AlphaFoldDB" id="A0A1D8K9B4"/>
<evidence type="ECO:0000313" key="2">
    <source>
        <dbReference type="Proteomes" id="UP000095342"/>
    </source>
</evidence>
<name>A0A1D8K9B4_9GAMM</name>
<keyword evidence="2" id="KW-1185">Reference proteome</keyword>
<dbReference type="Proteomes" id="UP000095342">
    <property type="component" value="Chromosome"/>
</dbReference>
<gene>
    <name evidence="1" type="ORF">BJI67_11270</name>
</gene>
<dbReference type="RefSeq" id="WP_070073111.1">
    <property type="nucleotide sequence ID" value="NZ_CP017448.1"/>
</dbReference>
<dbReference type="KEGG" id="aaeo:BJI67_11270"/>